<dbReference type="Gene3D" id="1.20.1250.40">
    <property type="match status" value="1"/>
</dbReference>
<feature type="domain" description="RNA polymerase Rpb4/RPC9 core" evidence="10">
    <location>
        <begin position="1"/>
        <end position="118"/>
    </location>
</feature>
<dbReference type="InterPro" id="IPR006590">
    <property type="entry name" value="RNA_pol_Rpb4/RPC9_core"/>
</dbReference>
<comment type="function">
    <text evidence="7">Accessory protein for the calcitonin gene-related peptide (CGRP) receptor. It modulates CGRP responsiveness in a variety of tissues.</text>
</comment>
<comment type="subunit">
    <text evidence="8">Component of the RNA polymerase III complex consisting of 17 subunits: a ten-subunit horseshoe-shaped catalytic core composed of POLR3A/RPC1, POLR3B/RPC2, POLR1C/RPAC1, POLR1D/RPAC2, POLR3K/RPC10, POLR2E/RPABC1, POLR2F/RPABC2, POLR2H/RPABC3, POLR2K/RPABC4 and POLR2L/RPABC5; a mobile stalk composed of two subunits POLR3H/RPC8 and CRCP/RPC9, protruding from the core and functioning primarily in transcription initiation; and additional subunits homologous to general transcription factors of the RNA polymerase II machinery, POLR3C/RPC3-POLR3F/RPC6-POLR3G/RPC7 heterotrimer required for transcription initiation and POLR3D/RPC4-POLR3E/RPC5 heterodimer involved in both transcription initiation and termination.</text>
</comment>
<sequence>MEIDAEEVTPLTNLDVLQYLKELQESRHKVNNQQTLIYTSLKYFKEKTSCSHQTEEQILNFRLCVQAYKLSEAEERSLLDLLPTSQVELSLLIRDIDARFSQDQIQAILKLIETHFIDAHKNQQILIGNTEDEEEVVNVNK</sequence>
<keyword evidence="12" id="KW-1185">Reference proteome</keyword>
<evidence type="ECO:0000256" key="5">
    <source>
        <dbReference type="ARBA" id="ARBA00023163"/>
    </source>
</evidence>
<dbReference type="GO" id="GO:0005634">
    <property type="term" value="C:nucleus"/>
    <property type="evidence" value="ECO:0007669"/>
    <property type="project" value="UniProtKB-SubCell"/>
</dbReference>
<keyword evidence="5" id="KW-0804">Transcription</keyword>
<proteinExistence type="inferred from homology"/>
<evidence type="ECO:0000313" key="12">
    <source>
        <dbReference type="Proteomes" id="UP001626550"/>
    </source>
</evidence>
<evidence type="ECO:0000259" key="10">
    <source>
        <dbReference type="SMART" id="SM00657"/>
    </source>
</evidence>
<dbReference type="GO" id="GO:0000428">
    <property type="term" value="C:DNA-directed RNA polymerase complex"/>
    <property type="evidence" value="ECO:0007669"/>
    <property type="project" value="UniProtKB-KW"/>
</dbReference>
<keyword evidence="6" id="KW-0539">Nucleus</keyword>
<evidence type="ECO:0000256" key="7">
    <source>
        <dbReference type="ARBA" id="ARBA00043924"/>
    </source>
</evidence>
<evidence type="ECO:0000256" key="2">
    <source>
        <dbReference type="ARBA" id="ARBA00006898"/>
    </source>
</evidence>
<dbReference type="PANTHER" id="PTHR15561:SF0">
    <property type="entry name" value="DNA-DIRECTED RNA POLYMERASE III SUBUNIT RPC9"/>
    <property type="match status" value="1"/>
</dbReference>
<protein>
    <recommendedName>
        <fullName evidence="3">DNA-directed RNA polymerase III subunit RPC9</fullName>
    </recommendedName>
</protein>
<evidence type="ECO:0000256" key="3">
    <source>
        <dbReference type="ARBA" id="ARBA00016672"/>
    </source>
</evidence>
<comment type="similarity">
    <text evidence="2">Belongs to the eukaryotic RPC9 RNA polymerase subunit family.</text>
</comment>
<organism evidence="11 12">
    <name type="scientific">Cichlidogyrus casuarinus</name>
    <dbReference type="NCBI Taxonomy" id="1844966"/>
    <lineage>
        <taxon>Eukaryota</taxon>
        <taxon>Metazoa</taxon>
        <taxon>Spiralia</taxon>
        <taxon>Lophotrochozoa</taxon>
        <taxon>Platyhelminthes</taxon>
        <taxon>Monogenea</taxon>
        <taxon>Monopisthocotylea</taxon>
        <taxon>Dactylogyridea</taxon>
        <taxon>Ancyrocephalidae</taxon>
        <taxon>Cichlidogyrus</taxon>
    </lineage>
</organism>
<gene>
    <name evidence="11" type="ORF">Ciccas_002474</name>
</gene>
<dbReference type="AlphaFoldDB" id="A0ABD2QI48"/>
<dbReference type="SUPFAM" id="SSF47819">
    <property type="entry name" value="HRDC-like"/>
    <property type="match status" value="1"/>
</dbReference>
<dbReference type="InterPro" id="IPR038324">
    <property type="entry name" value="Rpb4/RPC9_sf"/>
</dbReference>
<comment type="caution">
    <text evidence="11">The sequence shown here is derived from an EMBL/GenBank/DDBJ whole genome shotgun (WGS) entry which is preliminary data.</text>
</comment>
<name>A0ABD2QI48_9PLAT</name>
<dbReference type="SMART" id="SM00657">
    <property type="entry name" value="RPOL4c"/>
    <property type="match status" value="1"/>
</dbReference>
<dbReference type="InterPro" id="IPR005574">
    <property type="entry name" value="Rpb4/RPC9"/>
</dbReference>
<evidence type="ECO:0000256" key="1">
    <source>
        <dbReference type="ARBA" id="ARBA00004123"/>
    </source>
</evidence>
<dbReference type="InterPro" id="IPR010997">
    <property type="entry name" value="HRDC-like_sf"/>
</dbReference>
<accession>A0ABD2QI48</accession>
<comment type="subcellular location">
    <subcellularLocation>
        <location evidence="1">Nucleus</location>
    </subcellularLocation>
</comment>
<dbReference type="Pfam" id="PF03874">
    <property type="entry name" value="RNA_pol_Rpb4"/>
    <property type="match status" value="1"/>
</dbReference>
<evidence type="ECO:0000256" key="9">
    <source>
        <dbReference type="ARBA" id="ARBA00045808"/>
    </source>
</evidence>
<dbReference type="Proteomes" id="UP001626550">
    <property type="component" value="Unassembled WGS sequence"/>
</dbReference>
<evidence type="ECO:0000256" key="6">
    <source>
        <dbReference type="ARBA" id="ARBA00023242"/>
    </source>
</evidence>
<evidence type="ECO:0000256" key="8">
    <source>
        <dbReference type="ARBA" id="ARBA00044007"/>
    </source>
</evidence>
<dbReference type="InterPro" id="IPR038846">
    <property type="entry name" value="RPC9"/>
</dbReference>
<comment type="function">
    <text evidence="9">DNA-dependent RNA polymerase catalyzes the transcription of DNA into RNA using the four ribonucleoside triphosphates as substrates. Specific peripheric component of RNA polymerase III (Pol III) which synthesizes small non-coding RNAs including 5S rRNA, snRNAs, tRNAs and miRNAs from at least 500 distinct genomic loci. With POLR3H/RPC8 forms a mobile stalk that protrudes from Pol III core and functions primarily in transcription initiation. Pol III plays a key role in sensing and limiting infection by intracellular bacteria and DNA viruses. Acts as nuclear and cytosolic DNA sensor involved in innate immune response. Can sense non-self dsDNA that serves as template for transcription into dsRNA. The non-self RNA polymerase III transcripts, such as Epstein-Barr virus-encoded RNAs (EBERs) induce type I interferon and NF-kappa-B through the RIG-I pathway.</text>
</comment>
<evidence type="ECO:0000256" key="4">
    <source>
        <dbReference type="ARBA" id="ARBA00022478"/>
    </source>
</evidence>
<reference evidence="11 12" key="1">
    <citation type="submission" date="2024-11" db="EMBL/GenBank/DDBJ databases">
        <title>Adaptive evolution of stress response genes in parasites aligns with host niche diversity.</title>
        <authorList>
            <person name="Hahn C."/>
            <person name="Resl P."/>
        </authorList>
    </citation>
    <scope>NUCLEOTIDE SEQUENCE [LARGE SCALE GENOMIC DNA]</scope>
    <source>
        <strain evidence="11">EGGRZ-B1_66</strain>
        <tissue evidence="11">Body</tissue>
    </source>
</reference>
<evidence type="ECO:0000313" key="11">
    <source>
        <dbReference type="EMBL" id="KAL3318862.1"/>
    </source>
</evidence>
<dbReference type="EMBL" id="JBJKFK010000195">
    <property type="protein sequence ID" value="KAL3318862.1"/>
    <property type="molecule type" value="Genomic_DNA"/>
</dbReference>
<dbReference type="PANTHER" id="PTHR15561">
    <property type="entry name" value="CALCITONIN GENE-RELATED PEPTIDE-RECEPTOR COMPONENT PROTEIN"/>
    <property type="match status" value="1"/>
</dbReference>
<keyword evidence="4" id="KW-0240">DNA-directed RNA polymerase</keyword>